<reference evidence="6 7" key="1">
    <citation type="journal article" date="2020" name="Nat. Food">
        <title>A phased Vanilla planifolia genome enables genetic improvement of flavour and production.</title>
        <authorList>
            <person name="Hasing T."/>
            <person name="Tang H."/>
            <person name="Brym M."/>
            <person name="Khazi F."/>
            <person name="Huang T."/>
            <person name="Chambers A.H."/>
        </authorList>
    </citation>
    <scope>NUCLEOTIDE SEQUENCE [LARGE SCALE GENOMIC DNA]</scope>
    <source>
        <tissue evidence="6">Leaf</tissue>
    </source>
</reference>
<sequence length="640" mass="71018">MAKAAVFDSSSSAAILPHGRAQIGLRMKRKTPSELRGEQLKRKKATTPADDQFAPSLPSERPNVTMNNEIKKTESAKVPRYVNMRVDEVYPVRKSSERCRLLSSKDKAKDIVGSVEESTDLDMIFDVQNLSEGSKASLLGCKAGRSIAPMLSDSFAEVVDDREFRKIEKCSQNALRNVVEVHLGNEKLLNFAKVDMEKALKGLAAHDKFVMHNSFIDSSAKNSDIPSTSSSKLFPEFCIPGDRAPLDFTLKTSFRLVSSSSIKWCHRLDTTAVLQDIGQSTSKHFPNFQHNLNYTPRLHATSEVLYSKALHTWSFPQSSLPSSIIAAMALSSTKGEANFLSRRQQDWEDSFRSLYYMLRKSICNIFYVYSLQFIVLFICDKSSRGKQSCNAYISQSTHGLRALLRNHDVSFSMPLCHVEVQQATEADLVELSEIEKRNLGQTFHQDTISGVDNSSQSLLAFIGNDNVHCLYDFLLNYRSYLNSLSGCDVPTLYAPVPFQNASLCIPKVQCKEMRRANTIGASSSGSEADAKGEPLVSSAKPMCYSIEVKDTILPPWIICRLCAAMSSDGTTFESTFSTDPLSLGLNIALDSFYKNTDTMLPQSGDALGLPEAVVSPRLQSASLKRLKYCKGFYTAVINEL</sequence>
<dbReference type="PANTHER" id="PTHR12972">
    <property type="entry name" value="DOWNSTREAM NEIGHBOR OF SON"/>
    <property type="match status" value="1"/>
</dbReference>
<dbReference type="Proteomes" id="UP000639772">
    <property type="component" value="Unassembled WGS sequence"/>
</dbReference>
<dbReference type="GO" id="GO:0033260">
    <property type="term" value="P:nuclear DNA replication"/>
    <property type="evidence" value="ECO:0007669"/>
    <property type="project" value="TreeGrafter"/>
</dbReference>
<evidence type="ECO:0000256" key="3">
    <source>
        <dbReference type="ARBA" id="ARBA00023242"/>
    </source>
</evidence>
<gene>
    <name evidence="6" type="ORF">HPP92_026618</name>
</gene>
<dbReference type="AlphaFoldDB" id="A0A835U7E1"/>
<comment type="similarity">
    <text evidence="4">Belongs to the DONSON family.</text>
</comment>
<dbReference type="EMBL" id="JADCNM010000097">
    <property type="protein sequence ID" value="KAG0450670.1"/>
    <property type="molecule type" value="Genomic_DNA"/>
</dbReference>
<organism evidence="6 7">
    <name type="scientific">Vanilla planifolia</name>
    <name type="common">Vanilla</name>
    <dbReference type="NCBI Taxonomy" id="51239"/>
    <lineage>
        <taxon>Eukaryota</taxon>
        <taxon>Viridiplantae</taxon>
        <taxon>Streptophyta</taxon>
        <taxon>Embryophyta</taxon>
        <taxon>Tracheophyta</taxon>
        <taxon>Spermatophyta</taxon>
        <taxon>Magnoliopsida</taxon>
        <taxon>Liliopsida</taxon>
        <taxon>Asparagales</taxon>
        <taxon>Orchidaceae</taxon>
        <taxon>Vanilloideae</taxon>
        <taxon>Vanilleae</taxon>
        <taxon>Vanilla</taxon>
    </lineage>
</organism>
<protein>
    <recommendedName>
        <fullName evidence="8">Protein downstream neighbor of Son</fullName>
    </recommendedName>
</protein>
<dbReference type="PRINTS" id="PR02064">
    <property type="entry name" value="DONSON"/>
</dbReference>
<dbReference type="GO" id="GO:0005634">
    <property type="term" value="C:nucleus"/>
    <property type="evidence" value="ECO:0007669"/>
    <property type="project" value="UniProtKB-SubCell"/>
</dbReference>
<evidence type="ECO:0000256" key="2">
    <source>
        <dbReference type="ARBA" id="ARBA00022473"/>
    </source>
</evidence>
<dbReference type="OrthoDB" id="534063at2759"/>
<evidence type="ECO:0000313" key="7">
    <source>
        <dbReference type="Proteomes" id="UP000639772"/>
    </source>
</evidence>
<dbReference type="PANTHER" id="PTHR12972:SF0">
    <property type="entry name" value="PROTEIN DOWNSTREAM NEIGHBOR OF SON"/>
    <property type="match status" value="1"/>
</dbReference>
<feature type="region of interest" description="Disordered" evidence="5">
    <location>
        <begin position="25"/>
        <end position="64"/>
    </location>
</feature>
<comment type="caution">
    <text evidence="6">The sequence shown here is derived from an EMBL/GenBank/DDBJ whole genome shotgun (WGS) entry which is preliminary data.</text>
</comment>
<evidence type="ECO:0000256" key="4">
    <source>
        <dbReference type="ARBA" id="ARBA00025806"/>
    </source>
</evidence>
<comment type="subcellular location">
    <subcellularLocation>
        <location evidence="1">Nucleus</location>
    </subcellularLocation>
</comment>
<dbReference type="InterPro" id="IPR024861">
    <property type="entry name" value="Donson"/>
</dbReference>
<evidence type="ECO:0008006" key="8">
    <source>
        <dbReference type="Google" id="ProtNLM"/>
    </source>
</evidence>
<keyword evidence="3" id="KW-0539">Nucleus</keyword>
<evidence type="ECO:0000313" key="6">
    <source>
        <dbReference type="EMBL" id="KAG0450670.1"/>
    </source>
</evidence>
<proteinExistence type="inferred from homology"/>
<keyword evidence="2" id="KW-0217">Developmental protein</keyword>
<evidence type="ECO:0000256" key="5">
    <source>
        <dbReference type="SAM" id="MobiDB-lite"/>
    </source>
</evidence>
<accession>A0A835U7E1</accession>
<name>A0A835U7E1_VANPL</name>
<feature type="compositionally biased region" description="Basic and acidic residues" evidence="5">
    <location>
        <begin position="31"/>
        <end position="40"/>
    </location>
</feature>
<evidence type="ECO:0000256" key="1">
    <source>
        <dbReference type="ARBA" id="ARBA00004123"/>
    </source>
</evidence>